<proteinExistence type="predicted"/>
<evidence type="ECO:0000313" key="2">
    <source>
        <dbReference type="EMBL" id="TDL15400.1"/>
    </source>
</evidence>
<dbReference type="AlphaFoldDB" id="A0A4Y7PLS5"/>
<reference evidence="2 3" key="1">
    <citation type="submission" date="2018-06" db="EMBL/GenBank/DDBJ databases">
        <title>A transcriptomic atlas of mushroom development highlights an independent origin of complex multicellularity.</title>
        <authorList>
            <consortium name="DOE Joint Genome Institute"/>
            <person name="Krizsan K."/>
            <person name="Almasi E."/>
            <person name="Merenyi Z."/>
            <person name="Sahu N."/>
            <person name="Viragh M."/>
            <person name="Koszo T."/>
            <person name="Mondo S."/>
            <person name="Kiss B."/>
            <person name="Balint B."/>
            <person name="Kues U."/>
            <person name="Barry K."/>
            <person name="Hegedus J.C."/>
            <person name="Henrissat B."/>
            <person name="Johnson J."/>
            <person name="Lipzen A."/>
            <person name="Ohm R."/>
            <person name="Nagy I."/>
            <person name="Pangilinan J."/>
            <person name="Yan J."/>
            <person name="Xiong Y."/>
            <person name="Grigoriev I.V."/>
            <person name="Hibbett D.S."/>
            <person name="Nagy L.G."/>
        </authorList>
    </citation>
    <scope>NUCLEOTIDE SEQUENCE [LARGE SCALE GENOMIC DNA]</scope>
    <source>
        <strain evidence="2 3">SZMC22713</strain>
    </source>
</reference>
<name>A0A4Y7PLS5_9AGAM</name>
<keyword evidence="3" id="KW-1185">Reference proteome</keyword>
<organism evidence="2 3">
    <name type="scientific">Rickenella mellea</name>
    <dbReference type="NCBI Taxonomy" id="50990"/>
    <lineage>
        <taxon>Eukaryota</taxon>
        <taxon>Fungi</taxon>
        <taxon>Dikarya</taxon>
        <taxon>Basidiomycota</taxon>
        <taxon>Agaricomycotina</taxon>
        <taxon>Agaricomycetes</taxon>
        <taxon>Hymenochaetales</taxon>
        <taxon>Rickenellaceae</taxon>
        <taxon>Rickenella</taxon>
    </lineage>
</organism>
<feature type="compositionally biased region" description="Basic and acidic residues" evidence="1">
    <location>
        <begin position="47"/>
        <end position="58"/>
    </location>
</feature>
<evidence type="ECO:0000313" key="3">
    <source>
        <dbReference type="Proteomes" id="UP000294933"/>
    </source>
</evidence>
<sequence>MSQLTTATPAAPAAVHAVTSSSLRSDLLRRPRPPLPHHLLALVSGARNHDGLNGKKTESPALLRPRKPGTAYFDADKLNFACEKPEVNDESDVWDAMDKDSG</sequence>
<dbReference type="Proteomes" id="UP000294933">
    <property type="component" value="Unassembled WGS sequence"/>
</dbReference>
<feature type="region of interest" description="Disordered" evidence="1">
    <location>
        <begin position="1"/>
        <end position="68"/>
    </location>
</feature>
<accession>A0A4Y7PLS5</accession>
<evidence type="ECO:0000256" key="1">
    <source>
        <dbReference type="SAM" id="MobiDB-lite"/>
    </source>
</evidence>
<dbReference type="VEuPathDB" id="FungiDB:BD410DRAFT_902597"/>
<dbReference type="EMBL" id="ML170276">
    <property type="protein sequence ID" value="TDL15400.1"/>
    <property type="molecule type" value="Genomic_DNA"/>
</dbReference>
<protein>
    <submittedName>
        <fullName evidence="2">Uncharacterized protein</fullName>
    </submittedName>
</protein>
<feature type="compositionally biased region" description="Low complexity" evidence="1">
    <location>
        <begin position="1"/>
        <end position="25"/>
    </location>
</feature>
<gene>
    <name evidence="2" type="ORF">BD410DRAFT_902597</name>
</gene>